<evidence type="ECO:0008006" key="2">
    <source>
        <dbReference type="Google" id="ProtNLM"/>
    </source>
</evidence>
<protein>
    <recommendedName>
        <fullName evidence="2">Rieske domain-containing protein</fullName>
    </recommendedName>
</protein>
<gene>
    <name evidence="1" type="ORF">S12H4_57528</name>
</gene>
<dbReference type="AlphaFoldDB" id="X1V1D4"/>
<organism evidence="1">
    <name type="scientific">marine sediment metagenome</name>
    <dbReference type="NCBI Taxonomy" id="412755"/>
    <lineage>
        <taxon>unclassified sequences</taxon>
        <taxon>metagenomes</taxon>
        <taxon>ecological metagenomes</taxon>
    </lineage>
</organism>
<evidence type="ECO:0000313" key="1">
    <source>
        <dbReference type="EMBL" id="GAJ23489.1"/>
    </source>
</evidence>
<feature type="non-terminal residue" evidence="1">
    <location>
        <position position="80"/>
    </location>
</feature>
<reference evidence="1" key="1">
    <citation type="journal article" date="2014" name="Front. Microbiol.">
        <title>High frequency of phylogenetically diverse reductive dehalogenase-homologous genes in deep subseafloor sedimentary metagenomes.</title>
        <authorList>
            <person name="Kawai M."/>
            <person name="Futagami T."/>
            <person name="Toyoda A."/>
            <person name="Takaki Y."/>
            <person name="Nishi S."/>
            <person name="Hori S."/>
            <person name="Arai W."/>
            <person name="Tsubouchi T."/>
            <person name="Morono Y."/>
            <person name="Uchiyama I."/>
            <person name="Ito T."/>
            <person name="Fujiyama A."/>
            <person name="Inagaki F."/>
            <person name="Takami H."/>
        </authorList>
    </citation>
    <scope>NUCLEOTIDE SEQUENCE</scope>
    <source>
        <strain evidence="1">Expedition CK06-06</strain>
    </source>
</reference>
<accession>X1V1D4</accession>
<comment type="caution">
    <text evidence="1">The sequence shown here is derived from an EMBL/GenBank/DDBJ whole genome shotgun (WGS) entry which is preliminary data.</text>
</comment>
<dbReference type="EMBL" id="BARW01037225">
    <property type="protein sequence ID" value="GAJ23489.1"/>
    <property type="molecule type" value="Genomic_DNA"/>
</dbReference>
<proteinExistence type="predicted"/>
<name>X1V1D4_9ZZZZ</name>
<sequence length="80" mass="9306">MHFNGIIIYRASQDDFYAFDRTCTYQVEKSIAVEIENFMFVAECPECGSKYVLPNLAFPTENSLSKYPLRQYKTLFDGKT</sequence>